<feature type="transmembrane region" description="Helical" evidence="1">
    <location>
        <begin position="142"/>
        <end position="164"/>
    </location>
</feature>
<sequence length="251" mass="28424">MNSSVSEIVKRSARRPWRWPWKHRHLTTHLYDVWSTAATTVASAVTTAHWPIGGGTFRPPSIVTHTSTNNSTVSVDSTFSTQSSETVLTSPVQTTSTPNVLTTTTTITPPWIDLRFNNSVWFAEVDLTNSSTTFLFTPSEHLSLATIVLLAFILGLIILATVIGKSYFYTFNNYSSFLSAITSFLHSFLFIKQIFCTPHMVLRALIFKFIVHENKVTKVTKVYTIFTIYIIVLHFECIQIFSKFPIVFIRN</sequence>
<accession>A0AAW1CTI9</accession>
<protein>
    <submittedName>
        <fullName evidence="2">Uncharacterized protein</fullName>
    </submittedName>
</protein>
<comment type="caution">
    <text evidence="2">The sequence shown here is derived from an EMBL/GenBank/DDBJ whole genome shotgun (WGS) entry which is preliminary data.</text>
</comment>
<dbReference type="AlphaFoldDB" id="A0AAW1CTI9"/>
<feature type="transmembrane region" description="Helical" evidence="1">
    <location>
        <begin position="222"/>
        <end position="241"/>
    </location>
</feature>
<keyword evidence="3" id="KW-1185">Reference proteome</keyword>
<evidence type="ECO:0000256" key="1">
    <source>
        <dbReference type="SAM" id="Phobius"/>
    </source>
</evidence>
<evidence type="ECO:0000313" key="2">
    <source>
        <dbReference type="EMBL" id="KAK9501746.1"/>
    </source>
</evidence>
<reference evidence="2 3" key="1">
    <citation type="submission" date="2022-12" db="EMBL/GenBank/DDBJ databases">
        <title>Chromosome-level genome assembly of true bugs.</title>
        <authorList>
            <person name="Ma L."/>
            <person name="Li H."/>
        </authorList>
    </citation>
    <scope>NUCLEOTIDE SEQUENCE [LARGE SCALE GENOMIC DNA]</scope>
    <source>
        <strain evidence="2">Lab_2022b</strain>
    </source>
</reference>
<feature type="transmembrane region" description="Helical" evidence="1">
    <location>
        <begin position="184"/>
        <end position="210"/>
    </location>
</feature>
<evidence type="ECO:0000313" key="3">
    <source>
        <dbReference type="Proteomes" id="UP001461498"/>
    </source>
</evidence>
<name>A0AAW1CTI9_9HEMI</name>
<gene>
    <name evidence="2" type="ORF">O3M35_012419</name>
</gene>
<organism evidence="2 3">
    <name type="scientific">Rhynocoris fuscipes</name>
    <dbReference type="NCBI Taxonomy" id="488301"/>
    <lineage>
        <taxon>Eukaryota</taxon>
        <taxon>Metazoa</taxon>
        <taxon>Ecdysozoa</taxon>
        <taxon>Arthropoda</taxon>
        <taxon>Hexapoda</taxon>
        <taxon>Insecta</taxon>
        <taxon>Pterygota</taxon>
        <taxon>Neoptera</taxon>
        <taxon>Paraneoptera</taxon>
        <taxon>Hemiptera</taxon>
        <taxon>Heteroptera</taxon>
        <taxon>Panheteroptera</taxon>
        <taxon>Cimicomorpha</taxon>
        <taxon>Reduviidae</taxon>
        <taxon>Harpactorinae</taxon>
        <taxon>Harpactorini</taxon>
        <taxon>Rhynocoris</taxon>
    </lineage>
</organism>
<keyword evidence="1" id="KW-0472">Membrane</keyword>
<dbReference type="Proteomes" id="UP001461498">
    <property type="component" value="Unassembled WGS sequence"/>
</dbReference>
<dbReference type="EMBL" id="JAPXFL010000009">
    <property type="protein sequence ID" value="KAK9501746.1"/>
    <property type="molecule type" value="Genomic_DNA"/>
</dbReference>
<proteinExistence type="predicted"/>
<keyword evidence="1" id="KW-1133">Transmembrane helix</keyword>
<keyword evidence="1" id="KW-0812">Transmembrane</keyword>